<dbReference type="PANTHER" id="PTHR46796:SF12">
    <property type="entry name" value="HTH-TYPE DNA-BINDING TRANSCRIPTIONAL ACTIVATOR EUTR"/>
    <property type="match status" value="1"/>
</dbReference>
<dbReference type="RefSeq" id="WP_202991591.1">
    <property type="nucleotide sequence ID" value="NZ_JAENHO010000003.1"/>
</dbReference>
<evidence type="ECO:0000313" key="5">
    <source>
        <dbReference type="EMBL" id="MBL7255114.1"/>
    </source>
</evidence>
<gene>
    <name evidence="5" type="ORF">JKJ07_12390</name>
</gene>
<dbReference type="SUPFAM" id="SSF46689">
    <property type="entry name" value="Homeodomain-like"/>
    <property type="match status" value="2"/>
</dbReference>
<reference evidence="5 6" key="1">
    <citation type="submission" date="2021-01" db="EMBL/GenBank/DDBJ databases">
        <title>Actinoplanes sp. nov. LDG1-01 isolated from lichen.</title>
        <authorList>
            <person name="Saeng-In P."/>
            <person name="Phongsopitanun W."/>
            <person name="Kanchanasin P."/>
            <person name="Yuki M."/>
            <person name="Kudo T."/>
            <person name="Ohkuma M."/>
            <person name="Tanasupawat S."/>
        </authorList>
    </citation>
    <scope>NUCLEOTIDE SEQUENCE [LARGE SCALE GENOMIC DNA]</scope>
    <source>
        <strain evidence="5 6">LDG1-01</strain>
    </source>
</reference>
<dbReference type="Gene3D" id="1.10.10.60">
    <property type="entry name" value="Homeodomain-like"/>
    <property type="match status" value="1"/>
</dbReference>
<name>A0ABS1VK69_9ACTN</name>
<dbReference type="PANTHER" id="PTHR46796">
    <property type="entry name" value="HTH-TYPE TRANSCRIPTIONAL ACTIVATOR RHAS-RELATED"/>
    <property type="match status" value="1"/>
</dbReference>
<evidence type="ECO:0000256" key="2">
    <source>
        <dbReference type="ARBA" id="ARBA00023125"/>
    </source>
</evidence>
<dbReference type="InterPro" id="IPR018060">
    <property type="entry name" value="HTH_AraC"/>
</dbReference>
<keyword evidence="2" id="KW-0238">DNA-binding</keyword>
<dbReference type="Proteomes" id="UP000598996">
    <property type="component" value="Unassembled WGS sequence"/>
</dbReference>
<dbReference type="InterPro" id="IPR050204">
    <property type="entry name" value="AraC_XylS_family_regulators"/>
</dbReference>
<evidence type="ECO:0000256" key="3">
    <source>
        <dbReference type="ARBA" id="ARBA00023163"/>
    </source>
</evidence>
<feature type="domain" description="HTH araC/xylS-type" evidence="4">
    <location>
        <begin position="57"/>
        <end position="159"/>
    </location>
</feature>
<keyword evidence="1" id="KW-0805">Transcription regulation</keyword>
<proteinExistence type="predicted"/>
<dbReference type="SMART" id="SM00342">
    <property type="entry name" value="HTH_ARAC"/>
    <property type="match status" value="1"/>
</dbReference>
<dbReference type="InterPro" id="IPR009057">
    <property type="entry name" value="Homeodomain-like_sf"/>
</dbReference>
<evidence type="ECO:0000256" key="1">
    <source>
        <dbReference type="ARBA" id="ARBA00023015"/>
    </source>
</evidence>
<dbReference type="PROSITE" id="PS01124">
    <property type="entry name" value="HTH_ARAC_FAMILY_2"/>
    <property type="match status" value="1"/>
</dbReference>
<protein>
    <submittedName>
        <fullName evidence="5">Helix-turn-helix transcriptional regulator</fullName>
    </submittedName>
</protein>
<accession>A0ABS1VK69</accession>
<dbReference type="EMBL" id="JAENHO010000003">
    <property type="protein sequence ID" value="MBL7255114.1"/>
    <property type="molecule type" value="Genomic_DNA"/>
</dbReference>
<organism evidence="5 6">
    <name type="scientific">Paractinoplanes lichenicola</name>
    <dbReference type="NCBI Taxonomy" id="2802976"/>
    <lineage>
        <taxon>Bacteria</taxon>
        <taxon>Bacillati</taxon>
        <taxon>Actinomycetota</taxon>
        <taxon>Actinomycetes</taxon>
        <taxon>Micromonosporales</taxon>
        <taxon>Micromonosporaceae</taxon>
        <taxon>Paractinoplanes</taxon>
    </lineage>
</organism>
<evidence type="ECO:0000259" key="4">
    <source>
        <dbReference type="PROSITE" id="PS01124"/>
    </source>
</evidence>
<dbReference type="Pfam" id="PF12833">
    <property type="entry name" value="HTH_18"/>
    <property type="match status" value="1"/>
</dbReference>
<sequence length="159" mass="17309">MTPETGGEATFVLLRLPVTIAAELAETVDGKPNAELVRLIAATMIAVNPSVPSPVLRRAIAFIHEHPERPMTVSAIAAAGGVGIRGLQTAFRRHLGVTPMTYLRRVRLDRVHRELLAGDPQDGMTVQTVARRWGFVNLGRFAAEYRAEYGCPPSETLRG</sequence>
<keyword evidence="6" id="KW-1185">Reference proteome</keyword>
<keyword evidence="3" id="KW-0804">Transcription</keyword>
<evidence type="ECO:0000313" key="6">
    <source>
        <dbReference type="Proteomes" id="UP000598996"/>
    </source>
</evidence>
<comment type="caution">
    <text evidence="5">The sequence shown here is derived from an EMBL/GenBank/DDBJ whole genome shotgun (WGS) entry which is preliminary data.</text>
</comment>